<dbReference type="GO" id="GO:0016297">
    <property type="term" value="F:fatty acyl-[ACP] hydrolase activity"/>
    <property type="evidence" value="ECO:0007669"/>
    <property type="project" value="UniProtKB-EC"/>
</dbReference>
<dbReference type="SUPFAM" id="SSF53474">
    <property type="entry name" value="alpha/beta-Hydrolases"/>
    <property type="match status" value="1"/>
</dbReference>
<name>A0A8K0CGN2_IGNLU</name>
<dbReference type="Gene3D" id="3.40.50.1820">
    <property type="entry name" value="alpha/beta hydrolase"/>
    <property type="match status" value="1"/>
</dbReference>
<proteinExistence type="predicted"/>
<dbReference type="Pfam" id="PF00975">
    <property type="entry name" value="Thioesterase"/>
    <property type="match status" value="1"/>
</dbReference>
<evidence type="ECO:0000256" key="1">
    <source>
        <dbReference type="ARBA" id="ARBA00012480"/>
    </source>
</evidence>
<feature type="domain" description="Thioesterase" evidence="2">
    <location>
        <begin position="324"/>
        <end position="397"/>
    </location>
</feature>
<dbReference type="EC" id="3.1.2.14" evidence="1"/>
<reference evidence="3" key="1">
    <citation type="submission" date="2019-08" db="EMBL/GenBank/DDBJ databases">
        <title>The genome of the North American firefly Photinus pyralis.</title>
        <authorList>
            <consortium name="Photinus pyralis genome working group"/>
            <person name="Fallon T.R."/>
            <person name="Sander Lower S.E."/>
            <person name="Weng J.-K."/>
        </authorList>
    </citation>
    <scope>NUCLEOTIDE SEQUENCE</scope>
    <source>
        <strain evidence="3">TRF0915ILg1</strain>
        <tissue evidence="3">Whole body</tissue>
    </source>
</reference>
<dbReference type="InterPro" id="IPR001031">
    <property type="entry name" value="Thioesterase"/>
</dbReference>
<sequence length="549" mass="62759">MDAWNRLFWYRSLSLIALITDKIGCIKRQWIYYESVKKVGINCNRKVKHPDRIGKIIMKLSDNVKLSQLSINNMNRFVCNPDNSYLIYGGTLDMWIDILEWLVFRDGKKVVISSKSKPEQVHVDRRLKLYQTYYNSKIMFLPADVSKDSISQLLTEVYKVGPIGAVFILPSSESESKSAEVKTIQYISSELQTTAPKALLINFNISATEICELRNDTGFLGYNMRWQDVEFSNVPYVLDDILRYNMKDIVLRDDKVTIEDSVESLYKKLNLLLPSSIDSLMKETIQAPKEPDFIQLPSLSTPKMREVPPIFIIPGIFNGKIVQDLARNLLYPVYCASFPVSWLPYNKIAANLAQKIKEICPSGPYNLLGISYGGPLATETANLLEKERNRVLLQYLDGAPDTIQGILKHLGEGKSNEVGLLCRVLNITNIQITKEIDNSIGWEARLNIALKHSECSLEDKLLLCEILTTFKKYLNEVSNFQPFKTLMSCQTCLLRPKDDNKDDYCGLLKYFEKEPRVYLIDGDYTSMLQNKTTAKIINNNAINNSYSDY</sequence>
<dbReference type="EMBL" id="VTPC01085913">
    <property type="protein sequence ID" value="KAF2886940.1"/>
    <property type="molecule type" value="Genomic_DNA"/>
</dbReference>
<keyword evidence="4" id="KW-1185">Reference proteome</keyword>
<evidence type="ECO:0000313" key="4">
    <source>
        <dbReference type="Proteomes" id="UP000801492"/>
    </source>
</evidence>
<dbReference type="InterPro" id="IPR029058">
    <property type="entry name" value="AB_hydrolase_fold"/>
</dbReference>
<evidence type="ECO:0000313" key="3">
    <source>
        <dbReference type="EMBL" id="KAF2886940.1"/>
    </source>
</evidence>
<comment type="caution">
    <text evidence="3">The sequence shown here is derived from an EMBL/GenBank/DDBJ whole genome shotgun (WGS) entry which is preliminary data.</text>
</comment>
<dbReference type="AlphaFoldDB" id="A0A8K0CGN2"/>
<organism evidence="3 4">
    <name type="scientific">Ignelater luminosus</name>
    <name type="common">Cucubano</name>
    <name type="synonym">Pyrophorus luminosus</name>
    <dbReference type="NCBI Taxonomy" id="2038154"/>
    <lineage>
        <taxon>Eukaryota</taxon>
        <taxon>Metazoa</taxon>
        <taxon>Ecdysozoa</taxon>
        <taxon>Arthropoda</taxon>
        <taxon>Hexapoda</taxon>
        <taxon>Insecta</taxon>
        <taxon>Pterygota</taxon>
        <taxon>Neoptera</taxon>
        <taxon>Endopterygota</taxon>
        <taxon>Coleoptera</taxon>
        <taxon>Polyphaga</taxon>
        <taxon>Elateriformia</taxon>
        <taxon>Elateroidea</taxon>
        <taxon>Elateridae</taxon>
        <taxon>Agrypninae</taxon>
        <taxon>Pyrophorini</taxon>
        <taxon>Ignelater</taxon>
    </lineage>
</organism>
<protein>
    <recommendedName>
        <fullName evidence="1">oleoyl-[acyl-carrier-protein] hydrolase</fullName>
        <ecNumber evidence="1">3.1.2.14</ecNumber>
    </recommendedName>
</protein>
<dbReference type="Proteomes" id="UP000801492">
    <property type="component" value="Unassembled WGS sequence"/>
</dbReference>
<dbReference type="OrthoDB" id="6769580at2759"/>
<evidence type="ECO:0000259" key="2">
    <source>
        <dbReference type="Pfam" id="PF00975"/>
    </source>
</evidence>
<accession>A0A8K0CGN2</accession>
<gene>
    <name evidence="3" type="ORF">ILUMI_19233</name>
</gene>